<proteinExistence type="predicted"/>
<dbReference type="Pfam" id="PF03476">
    <property type="entry name" value="MOSC_N"/>
    <property type="match status" value="1"/>
</dbReference>
<dbReference type="InterPro" id="IPR005303">
    <property type="entry name" value="MOCOS_middle"/>
</dbReference>
<dbReference type="SUPFAM" id="SSF50800">
    <property type="entry name" value="PK beta-barrel domain-like"/>
    <property type="match status" value="1"/>
</dbReference>
<dbReference type="PROSITE" id="PS51340">
    <property type="entry name" value="MOSC"/>
    <property type="match status" value="1"/>
</dbReference>
<evidence type="ECO:0000313" key="3">
    <source>
        <dbReference type="Proteomes" id="UP000587527"/>
    </source>
</evidence>
<gene>
    <name evidence="2" type="ORF">F4553_003520</name>
</gene>
<dbReference type="AlphaFoldDB" id="A0A841BTN3"/>
<organism evidence="2 3">
    <name type="scientific">Allocatelliglobosispora scoriae</name>
    <dbReference type="NCBI Taxonomy" id="643052"/>
    <lineage>
        <taxon>Bacteria</taxon>
        <taxon>Bacillati</taxon>
        <taxon>Actinomycetota</taxon>
        <taxon>Actinomycetes</taxon>
        <taxon>Micromonosporales</taxon>
        <taxon>Micromonosporaceae</taxon>
        <taxon>Allocatelliglobosispora</taxon>
    </lineage>
</organism>
<dbReference type="GO" id="GO:0003824">
    <property type="term" value="F:catalytic activity"/>
    <property type="evidence" value="ECO:0007669"/>
    <property type="project" value="InterPro"/>
</dbReference>
<evidence type="ECO:0000313" key="2">
    <source>
        <dbReference type="EMBL" id="MBB5870141.1"/>
    </source>
</evidence>
<dbReference type="GO" id="GO:0030151">
    <property type="term" value="F:molybdenum ion binding"/>
    <property type="evidence" value="ECO:0007669"/>
    <property type="project" value="InterPro"/>
</dbReference>
<protein>
    <submittedName>
        <fullName evidence="2">Uncharacterized protein YcbX</fullName>
    </submittedName>
</protein>
<keyword evidence="3" id="KW-1185">Reference proteome</keyword>
<dbReference type="RefSeq" id="WP_184837309.1">
    <property type="nucleotide sequence ID" value="NZ_JACHMN010000002.1"/>
</dbReference>
<dbReference type="EMBL" id="JACHMN010000002">
    <property type="protein sequence ID" value="MBB5870141.1"/>
    <property type="molecule type" value="Genomic_DNA"/>
</dbReference>
<reference evidence="2 3" key="1">
    <citation type="submission" date="2020-08" db="EMBL/GenBank/DDBJ databases">
        <title>Sequencing the genomes of 1000 actinobacteria strains.</title>
        <authorList>
            <person name="Klenk H.-P."/>
        </authorList>
    </citation>
    <scope>NUCLEOTIDE SEQUENCE [LARGE SCALE GENOMIC DNA]</scope>
    <source>
        <strain evidence="2 3">DSM 45362</strain>
    </source>
</reference>
<dbReference type="InterPro" id="IPR005302">
    <property type="entry name" value="MoCF_Sase_C"/>
</dbReference>
<comment type="caution">
    <text evidence="2">The sequence shown here is derived from an EMBL/GenBank/DDBJ whole genome shotgun (WGS) entry which is preliminary data.</text>
</comment>
<dbReference type="GO" id="GO:0030170">
    <property type="term" value="F:pyridoxal phosphate binding"/>
    <property type="evidence" value="ECO:0007669"/>
    <property type="project" value="InterPro"/>
</dbReference>
<dbReference type="Pfam" id="PF03473">
    <property type="entry name" value="MOSC"/>
    <property type="match status" value="1"/>
</dbReference>
<dbReference type="Proteomes" id="UP000587527">
    <property type="component" value="Unassembled WGS sequence"/>
</dbReference>
<dbReference type="InterPro" id="IPR011037">
    <property type="entry name" value="Pyrv_Knase-like_insert_dom_sf"/>
</dbReference>
<dbReference type="SUPFAM" id="SSF141673">
    <property type="entry name" value="MOSC N-terminal domain-like"/>
    <property type="match status" value="1"/>
</dbReference>
<accession>A0A841BTN3</accession>
<evidence type="ECO:0000259" key="1">
    <source>
        <dbReference type="PROSITE" id="PS51340"/>
    </source>
</evidence>
<feature type="domain" description="MOSC" evidence="1">
    <location>
        <begin position="122"/>
        <end position="276"/>
    </location>
</feature>
<name>A0A841BTN3_9ACTN</name>
<dbReference type="PANTHER" id="PTHR14237">
    <property type="entry name" value="MOLYBDOPTERIN COFACTOR SULFURASE MOSC"/>
    <property type="match status" value="1"/>
</dbReference>
<sequence>MFVSSLHTYPVKGCYRLDHDVVAVEPWGFAGDRRWLITDPDHHFVSQREEARLALVRPSLTMDGLVLDAPGMESIEVPHPIGGELAAVTVWKSTFDAALADKSASGWLSDFLGRDLRLFWLDDPTRRASNPAFSEPGDRVSFADGYPVLLASVSSLAQLNDWIAQDFPDDAALLGPLPMTRFRPNVVISGGPAWAEDGFTGRRVRIGGTTFRVPKPCGRCVVTTIDQESAERTRQPLRTLAKYRHLNSDLVFATNLIPDDPQAAAVISLGDPVVLA</sequence>
<dbReference type="PANTHER" id="PTHR14237:SF19">
    <property type="entry name" value="MITOCHONDRIAL AMIDOXIME REDUCING COMPONENT 1"/>
    <property type="match status" value="1"/>
</dbReference>